<dbReference type="PATRIC" id="fig|1249627.3.peg.4077"/>
<dbReference type="EMBL" id="AONC01000084">
    <property type="protein sequence ID" value="EXJ12646.1"/>
    <property type="molecule type" value="Genomic_DNA"/>
</dbReference>
<protein>
    <submittedName>
        <fullName evidence="12">Integron integrase IntIPac</fullName>
    </submittedName>
</protein>
<dbReference type="Gene3D" id="1.10.443.10">
    <property type="entry name" value="Intergrase catalytic core"/>
    <property type="match status" value="1"/>
</dbReference>
<dbReference type="SUPFAM" id="SSF56349">
    <property type="entry name" value="DNA breaking-rejoining enzymes"/>
    <property type="match status" value="1"/>
</dbReference>
<organism evidence="12 13">
    <name type="scientific">Imhoffiella purpurea</name>
    <dbReference type="NCBI Taxonomy" id="1249627"/>
    <lineage>
        <taxon>Bacteria</taxon>
        <taxon>Pseudomonadati</taxon>
        <taxon>Pseudomonadota</taxon>
        <taxon>Gammaproteobacteria</taxon>
        <taxon>Chromatiales</taxon>
        <taxon>Chromatiaceae</taxon>
        <taxon>Imhoffiella</taxon>
    </lineage>
</organism>
<dbReference type="PROSITE" id="PS51900">
    <property type="entry name" value="CB"/>
    <property type="match status" value="1"/>
</dbReference>
<dbReference type="PANTHER" id="PTHR30349:SF64">
    <property type="entry name" value="PROPHAGE INTEGRASE INTD-RELATED"/>
    <property type="match status" value="1"/>
</dbReference>
<keyword evidence="6" id="KW-0233">DNA recombination</keyword>
<dbReference type="InterPro" id="IPR010998">
    <property type="entry name" value="Integrase_recombinase_N"/>
</dbReference>
<dbReference type="InterPro" id="IPR004107">
    <property type="entry name" value="Integrase_SAM-like_N"/>
</dbReference>
<name>W9V6W2_9GAMM</name>
<keyword evidence="5 9" id="KW-0238">DNA-binding</keyword>
<dbReference type="InterPro" id="IPR050090">
    <property type="entry name" value="Tyrosine_recombinase_XerCD"/>
</dbReference>
<evidence type="ECO:0000256" key="9">
    <source>
        <dbReference type="PROSITE-ProRule" id="PRU01248"/>
    </source>
</evidence>
<feature type="domain" description="Tyr recombinase" evidence="10">
    <location>
        <begin position="218"/>
        <end position="432"/>
    </location>
</feature>
<dbReference type="Gene3D" id="1.10.150.130">
    <property type="match status" value="1"/>
</dbReference>
<dbReference type="InterPro" id="IPR011946">
    <property type="entry name" value="Integrase_integron-type"/>
</dbReference>
<comment type="similarity">
    <text evidence="2">Belongs to the 'phage' integrase family.</text>
</comment>
<evidence type="ECO:0000259" key="10">
    <source>
        <dbReference type="PROSITE" id="PS51898"/>
    </source>
</evidence>
<dbReference type="CDD" id="cd01193">
    <property type="entry name" value="INT_IntI_C"/>
    <property type="match status" value="1"/>
</dbReference>
<dbReference type="GO" id="GO:0015074">
    <property type="term" value="P:DNA integration"/>
    <property type="evidence" value="ECO:0007669"/>
    <property type="project" value="UniProtKB-KW"/>
</dbReference>
<gene>
    <name evidence="12" type="ORF">D779_4014</name>
</gene>
<evidence type="ECO:0000256" key="5">
    <source>
        <dbReference type="ARBA" id="ARBA00023125"/>
    </source>
</evidence>
<dbReference type="GO" id="GO:0005737">
    <property type="term" value="C:cytoplasm"/>
    <property type="evidence" value="ECO:0007669"/>
    <property type="project" value="UniProtKB-SubCell"/>
</dbReference>
<evidence type="ECO:0000313" key="13">
    <source>
        <dbReference type="Proteomes" id="UP000019460"/>
    </source>
</evidence>
<keyword evidence="4" id="KW-0229">DNA integration</keyword>
<feature type="domain" description="Core-binding (CB)" evidence="11">
    <location>
        <begin position="118"/>
        <end position="201"/>
    </location>
</feature>
<evidence type="ECO:0000256" key="1">
    <source>
        <dbReference type="ARBA" id="ARBA00004496"/>
    </source>
</evidence>
<evidence type="ECO:0000256" key="7">
    <source>
        <dbReference type="ARBA" id="ARBA00037721"/>
    </source>
</evidence>
<sequence>MERHRIPHKQREWYVKRAEAFIEAMRPARMREVTEEQITAFFPRYAREQRLTDWQFHQTVDAVQLLLVDLAHNSSAEQVDWDYWKSAAKDLAPDHPTLARTVTPEAAVESRSYFQRSAEDLDLLKSLARTLRARRYAIRTEQTYVDWCHRFIGFCGGADPAAWGPADVERFLAHLAADRGVAASTQNQALNALVFLFRHVLERPLDELRFTRAKRPPRVPVVLTRDEIRALFDHLTGTRALMARLMYGTGMRLMECIRLRVGDLDFGNRRIVIRDGKGAKDRVVPLPERLRVLLETHLRSVRTLHDEDLAAGVGEVFLPDALARKSPHAPSEWIWQYVFPSPKLATDPKGGKVRRHHLDESGMQRAVKQAAQSAGIAKRVNCHALRHSFATHLLEDGYDIRTVQELLGHADVSTTMIYTHVMNRPGVLPVKSPVDGL</sequence>
<evidence type="ECO:0000256" key="2">
    <source>
        <dbReference type="ARBA" id="ARBA00008857"/>
    </source>
</evidence>
<comment type="caution">
    <text evidence="12">The sequence shown here is derived from an EMBL/GenBank/DDBJ whole genome shotgun (WGS) entry which is preliminary data.</text>
</comment>
<comment type="subcellular location">
    <subcellularLocation>
        <location evidence="1">Cytoplasm</location>
    </subcellularLocation>
</comment>
<proteinExistence type="inferred from homology"/>
<dbReference type="Pfam" id="PF00589">
    <property type="entry name" value="Phage_integrase"/>
    <property type="match status" value="1"/>
</dbReference>
<dbReference type="STRING" id="1249627.D779_4014"/>
<dbReference type="InterPro" id="IPR011010">
    <property type="entry name" value="DNA_brk_join_enz"/>
</dbReference>
<evidence type="ECO:0000256" key="6">
    <source>
        <dbReference type="ARBA" id="ARBA00023172"/>
    </source>
</evidence>
<keyword evidence="3" id="KW-0963">Cytoplasm</keyword>
<evidence type="ECO:0000256" key="3">
    <source>
        <dbReference type="ARBA" id="ARBA00022490"/>
    </source>
</evidence>
<dbReference type="InterPro" id="IPR002104">
    <property type="entry name" value="Integrase_catalytic"/>
</dbReference>
<dbReference type="PROSITE" id="PS51898">
    <property type="entry name" value="TYR_RECOMBINASE"/>
    <property type="match status" value="1"/>
</dbReference>
<dbReference type="NCBIfam" id="TIGR02249">
    <property type="entry name" value="integrase_gron"/>
    <property type="match status" value="1"/>
</dbReference>
<dbReference type="InterPro" id="IPR044068">
    <property type="entry name" value="CB"/>
</dbReference>
<dbReference type="AlphaFoldDB" id="W9V6W2"/>
<dbReference type="FunFam" id="1.10.443.10:FF:000007">
    <property type="entry name" value="Tyrosine recombinase XerC"/>
    <property type="match status" value="1"/>
</dbReference>
<dbReference type="InterPro" id="IPR013762">
    <property type="entry name" value="Integrase-like_cat_sf"/>
</dbReference>
<comment type="function">
    <text evidence="7">Site-specific tyrosine recombinase, which acts by catalyzing the cutting and rejoining of the recombining DNA molecules. The XerC-XerD complex is essential to convert dimers of the bacterial chromosome into monomers to permit their segregation at cell division. It also contributes to the segregational stability of plasmids.</text>
</comment>
<dbReference type="RefSeq" id="WP_232424254.1">
    <property type="nucleotide sequence ID" value="NZ_AONC01000084.1"/>
</dbReference>
<dbReference type="GO" id="GO:0003677">
    <property type="term" value="F:DNA binding"/>
    <property type="evidence" value="ECO:0007669"/>
    <property type="project" value="UniProtKB-UniRule"/>
</dbReference>
<keyword evidence="13" id="KW-1185">Reference proteome</keyword>
<comment type="subunit">
    <text evidence="8">Forms a cyclic heterotetrameric complex composed of two molecules of XerC and two molecules of XerD.</text>
</comment>
<dbReference type="eggNOG" id="COG4974">
    <property type="taxonomic scope" value="Bacteria"/>
</dbReference>
<accession>W9V6W2</accession>
<evidence type="ECO:0000256" key="8">
    <source>
        <dbReference type="ARBA" id="ARBA00038613"/>
    </source>
</evidence>
<evidence type="ECO:0000256" key="4">
    <source>
        <dbReference type="ARBA" id="ARBA00022908"/>
    </source>
</evidence>
<evidence type="ECO:0000313" key="12">
    <source>
        <dbReference type="EMBL" id="EXJ12646.1"/>
    </source>
</evidence>
<evidence type="ECO:0000259" key="11">
    <source>
        <dbReference type="PROSITE" id="PS51900"/>
    </source>
</evidence>
<dbReference type="GO" id="GO:0006310">
    <property type="term" value="P:DNA recombination"/>
    <property type="evidence" value="ECO:0007669"/>
    <property type="project" value="UniProtKB-KW"/>
</dbReference>
<reference evidence="12 13" key="1">
    <citation type="submission" date="2012-11" db="EMBL/GenBank/DDBJ databases">
        <title>Genome assembly of Thiorhodococcus sp. AK35.</title>
        <authorList>
            <person name="Nupur N."/>
            <person name="Khatri I."/>
            <person name="Subramanian S."/>
            <person name="Pinnaka A."/>
        </authorList>
    </citation>
    <scope>NUCLEOTIDE SEQUENCE [LARGE SCALE GENOMIC DNA]</scope>
    <source>
        <strain evidence="12 13">AK35</strain>
    </source>
</reference>
<dbReference type="PANTHER" id="PTHR30349">
    <property type="entry name" value="PHAGE INTEGRASE-RELATED"/>
    <property type="match status" value="1"/>
</dbReference>
<dbReference type="Proteomes" id="UP000019460">
    <property type="component" value="Unassembled WGS sequence"/>
</dbReference>
<dbReference type="Pfam" id="PF13495">
    <property type="entry name" value="Phage_int_SAM_4"/>
    <property type="match status" value="1"/>
</dbReference>